<dbReference type="InterPro" id="IPR009053">
    <property type="entry name" value="Prefoldin"/>
</dbReference>
<dbReference type="GO" id="GO:0005737">
    <property type="term" value="C:cytoplasm"/>
    <property type="evidence" value="ECO:0007669"/>
    <property type="project" value="TreeGrafter"/>
</dbReference>
<evidence type="ECO:0000256" key="2">
    <source>
        <dbReference type="ARBA" id="ARBA00023186"/>
    </source>
</evidence>
<comment type="caution">
    <text evidence="4">The sequence shown here is derived from an EMBL/GenBank/DDBJ whole genome shotgun (WGS) entry which is preliminary data.</text>
</comment>
<dbReference type="GO" id="GO:1990113">
    <property type="term" value="P:RNA polymerase I assembly"/>
    <property type="evidence" value="ECO:0007669"/>
    <property type="project" value="TreeGrafter"/>
</dbReference>
<keyword evidence="2" id="KW-0143">Chaperone</keyword>
<dbReference type="PANTHER" id="PTHR12674:SF2">
    <property type="entry name" value="PREFOLDIN SUBUNIT 5"/>
    <property type="match status" value="1"/>
</dbReference>
<accession>A0AAV7JBA1</accession>
<protein>
    <submittedName>
        <fullName evidence="4">Prefoldin subunit 5</fullName>
    </submittedName>
</protein>
<name>A0AAV7JBA1_9METZ</name>
<dbReference type="Proteomes" id="UP001165289">
    <property type="component" value="Unassembled WGS sequence"/>
</dbReference>
<comment type="similarity">
    <text evidence="1">Belongs to the prefoldin subunit alpha family.</text>
</comment>
<dbReference type="NCBIfam" id="TIGR00293">
    <property type="entry name" value="prefoldin subunit alpha"/>
    <property type="match status" value="1"/>
</dbReference>
<evidence type="ECO:0000256" key="3">
    <source>
        <dbReference type="SAM" id="Coils"/>
    </source>
</evidence>
<dbReference type="EMBL" id="JAKMXF010000365">
    <property type="protein sequence ID" value="KAI6645921.1"/>
    <property type="molecule type" value="Genomic_DNA"/>
</dbReference>
<keyword evidence="3" id="KW-0175">Coiled coil</keyword>
<dbReference type="GO" id="GO:0051082">
    <property type="term" value="F:unfolded protein binding"/>
    <property type="evidence" value="ECO:0007669"/>
    <property type="project" value="InterPro"/>
</dbReference>
<dbReference type="GO" id="GO:1990115">
    <property type="term" value="P:RNA polymerase III assembly"/>
    <property type="evidence" value="ECO:0007669"/>
    <property type="project" value="TreeGrafter"/>
</dbReference>
<dbReference type="InterPro" id="IPR011599">
    <property type="entry name" value="PFD_alpha_archaea"/>
</dbReference>
<dbReference type="FunFam" id="1.10.287.370:FF:000004">
    <property type="entry name" value="Probable prefoldin subunit 5"/>
    <property type="match status" value="1"/>
</dbReference>
<dbReference type="Pfam" id="PF02996">
    <property type="entry name" value="Prefoldin"/>
    <property type="match status" value="1"/>
</dbReference>
<dbReference type="AlphaFoldDB" id="A0AAV7JBA1"/>
<evidence type="ECO:0000313" key="5">
    <source>
        <dbReference type="Proteomes" id="UP001165289"/>
    </source>
</evidence>
<dbReference type="SUPFAM" id="SSF46579">
    <property type="entry name" value="Prefoldin"/>
    <property type="match status" value="1"/>
</dbReference>
<keyword evidence="5" id="KW-1185">Reference proteome</keyword>
<gene>
    <name evidence="4" type="ORF">LOD99_13179</name>
</gene>
<dbReference type="CDD" id="cd23157">
    <property type="entry name" value="Prefoldin_5"/>
    <property type="match status" value="1"/>
</dbReference>
<dbReference type="Gene3D" id="1.10.287.370">
    <property type="match status" value="1"/>
</dbReference>
<proteinExistence type="inferred from homology"/>
<sequence length="157" mass="17853">MAQVAGPIDIYSLQIPQLEQLRSALEEEIQILSNSLQQLKKFQIKFVESKECLQKFRPENKGKPLLVPLTSSMYVPGVLSNPDKVIVEVGTGFYIEKSISDAETFFDRRVAYVTEQMQKLQPTLQEKYQNKEAIVGVMQQKVQQYLASQSKEGAPKQ</sequence>
<organism evidence="4 5">
    <name type="scientific">Oopsacas minuta</name>
    <dbReference type="NCBI Taxonomy" id="111878"/>
    <lineage>
        <taxon>Eukaryota</taxon>
        <taxon>Metazoa</taxon>
        <taxon>Porifera</taxon>
        <taxon>Hexactinellida</taxon>
        <taxon>Hexasterophora</taxon>
        <taxon>Lyssacinosida</taxon>
        <taxon>Leucopsacidae</taxon>
        <taxon>Oopsacas</taxon>
    </lineage>
</organism>
<dbReference type="InterPro" id="IPR004127">
    <property type="entry name" value="Prefoldin_subunit_alpha"/>
</dbReference>
<evidence type="ECO:0000313" key="4">
    <source>
        <dbReference type="EMBL" id="KAI6645921.1"/>
    </source>
</evidence>
<dbReference type="GO" id="GO:0006457">
    <property type="term" value="P:protein folding"/>
    <property type="evidence" value="ECO:0007669"/>
    <property type="project" value="InterPro"/>
</dbReference>
<evidence type="ECO:0000256" key="1">
    <source>
        <dbReference type="ARBA" id="ARBA00010048"/>
    </source>
</evidence>
<dbReference type="GO" id="GO:0016272">
    <property type="term" value="C:prefoldin complex"/>
    <property type="evidence" value="ECO:0007669"/>
    <property type="project" value="InterPro"/>
</dbReference>
<dbReference type="PANTHER" id="PTHR12674">
    <property type="entry name" value="PREFOLDIN SUBUNIT 5"/>
    <property type="match status" value="1"/>
</dbReference>
<feature type="coiled-coil region" evidence="3">
    <location>
        <begin position="8"/>
        <end position="42"/>
    </location>
</feature>
<dbReference type="GO" id="GO:1990114">
    <property type="term" value="P:RNA polymerase II core complex assembly"/>
    <property type="evidence" value="ECO:0007669"/>
    <property type="project" value="TreeGrafter"/>
</dbReference>
<reference evidence="4 5" key="1">
    <citation type="journal article" date="2023" name="BMC Biol.">
        <title>The compact genome of the sponge Oopsacas minuta (Hexactinellida) is lacking key metazoan core genes.</title>
        <authorList>
            <person name="Santini S."/>
            <person name="Schenkelaars Q."/>
            <person name="Jourda C."/>
            <person name="Duchesne M."/>
            <person name="Belahbib H."/>
            <person name="Rocher C."/>
            <person name="Selva M."/>
            <person name="Riesgo A."/>
            <person name="Vervoort M."/>
            <person name="Leys S.P."/>
            <person name="Kodjabachian L."/>
            <person name="Le Bivic A."/>
            <person name="Borchiellini C."/>
            <person name="Claverie J.M."/>
            <person name="Renard E."/>
        </authorList>
    </citation>
    <scope>NUCLEOTIDE SEQUENCE [LARGE SCALE GENOMIC DNA]</scope>
    <source>
        <strain evidence="4">SPO-2</strain>
    </source>
</reference>